<evidence type="ECO:0000259" key="1">
    <source>
        <dbReference type="SMART" id="SM00418"/>
    </source>
</evidence>
<protein>
    <submittedName>
        <fullName evidence="2">ArsR family transcriptional regulator</fullName>
    </submittedName>
</protein>
<evidence type="ECO:0000313" key="2">
    <source>
        <dbReference type="EMBL" id="TQJ14697.1"/>
    </source>
</evidence>
<dbReference type="InterPro" id="IPR036388">
    <property type="entry name" value="WH-like_DNA-bd_sf"/>
</dbReference>
<dbReference type="CDD" id="cd00090">
    <property type="entry name" value="HTH_ARSR"/>
    <property type="match status" value="1"/>
</dbReference>
<evidence type="ECO:0000313" key="3">
    <source>
        <dbReference type="Proteomes" id="UP000320806"/>
    </source>
</evidence>
<comment type="caution">
    <text evidence="2">The sequence shown here is derived from an EMBL/GenBank/DDBJ whole genome shotgun (WGS) entry which is preliminary data.</text>
</comment>
<name>A0A542EH80_9MICO</name>
<reference evidence="2 3" key="1">
    <citation type="submission" date="2019-06" db="EMBL/GenBank/DDBJ databases">
        <title>Sequencing the genomes of 1000 actinobacteria strains.</title>
        <authorList>
            <person name="Klenk H.-P."/>
        </authorList>
    </citation>
    <scope>NUCLEOTIDE SEQUENCE [LARGE SCALE GENOMIC DNA]</scope>
    <source>
        <strain evidence="2 3">DSM 19828</strain>
    </source>
</reference>
<dbReference type="RefSeq" id="WP_141928475.1">
    <property type="nucleotide sequence ID" value="NZ_BAABCI010000017.1"/>
</dbReference>
<sequence>MDMEAKLARLRAVANPARLDILEVLRAGGPATAGQITKAIPRVSGGLTHHLRILVDQQFIEQDSEGRYTAKVVPITWDADEYDDDTWRLTVATVNRVLVQRRIDRLRGWSDSSANWSKDWRDNSFSDDSLLTLNAQELDQLGSDLEEVLDKYRALTRSRVGRDDTALQSVFMLAVAFPVEL</sequence>
<gene>
    <name evidence="2" type="ORF">FB459_2197</name>
</gene>
<feature type="domain" description="HTH arsR-type" evidence="1">
    <location>
        <begin position="8"/>
        <end position="107"/>
    </location>
</feature>
<dbReference type="OrthoDB" id="3401849at2"/>
<keyword evidence="3" id="KW-1185">Reference proteome</keyword>
<dbReference type="SUPFAM" id="SSF46785">
    <property type="entry name" value="Winged helix' DNA-binding domain"/>
    <property type="match status" value="1"/>
</dbReference>
<organism evidence="2 3">
    <name type="scientific">Yimella lutea</name>
    <dbReference type="NCBI Taxonomy" id="587872"/>
    <lineage>
        <taxon>Bacteria</taxon>
        <taxon>Bacillati</taxon>
        <taxon>Actinomycetota</taxon>
        <taxon>Actinomycetes</taxon>
        <taxon>Micrococcales</taxon>
        <taxon>Dermacoccaceae</taxon>
        <taxon>Yimella</taxon>
    </lineage>
</organism>
<dbReference type="AlphaFoldDB" id="A0A542EH80"/>
<dbReference type="InterPro" id="IPR036390">
    <property type="entry name" value="WH_DNA-bd_sf"/>
</dbReference>
<dbReference type="InterPro" id="IPR001845">
    <property type="entry name" value="HTH_ArsR_DNA-bd_dom"/>
</dbReference>
<dbReference type="EMBL" id="VFMO01000001">
    <property type="protein sequence ID" value="TQJ14697.1"/>
    <property type="molecule type" value="Genomic_DNA"/>
</dbReference>
<accession>A0A542EH80</accession>
<dbReference type="SMART" id="SM00418">
    <property type="entry name" value="HTH_ARSR"/>
    <property type="match status" value="1"/>
</dbReference>
<dbReference type="GO" id="GO:0003700">
    <property type="term" value="F:DNA-binding transcription factor activity"/>
    <property type="evidence" value="ECO:0007669"/>
    <property type="project" value="InterPro"/>
</dbReference>
<dbReference type="Proteomes" id="UP000320806">
    <property type="component" value="Unassembled WGS sequence"/>
</dbReference>
<dbReference type="Pfam" id="PF12840">
    <property type="entry name" value="HTH_20"/>
    <property type="match status" value="1"/>
</dbReference>
<dbReference type="InterPro" id="IPR011991">
    <property type="entry name" value="ArsR-like_HTH"/>
</dbReference>
<dbReference type="Gene3D" id="1.10.10.10">
    <property type="entry name" value="Winged helix-like DNA-binding domain superfamily/Winged helix DNA-binding domain"/>
    <property type="match status" value="1"/>
</dbReference>
<proteinExistence type="predicted"/>